<dbReference type="Proteomes" id="UP000007015">
    <property type="component" value="Chromosome 12"/>
</dbReference>
<evidence type="ECO:0000313" key="2">
    <source>
        <dbReference type="Proteomes" id="UP000007015"/>
    </source>
</evidence>
<protein>
    <submittedName>
        <fullName evidence="1">Uncharacterized protein</fullName>
    </submittedName>
</protein>
<organism evidence="1 2">
    <name type="scientific">Oryza sativa subsp. indica</name>
    <name type="common">Rice</name>
    <dbReference type="NCBI Taxonomy" id="39946"/>
    <lineage>
        <taxon>Eukaryota</taxon>
        <taxon>Viridiplantae</taxon>
        <taxon>Streptophyta</taxon>
        <taxon>Embryophyta</taxon>
        <taxon>Tracheophyta</taxon>
        <taxon>Spermatophyta</taxon>
        <taxon>Magnoliopsida</taxon>
        <taxon>Liliopsida</taxon>
        <taxon>Poales</taxon>
        <taxon>Poaceae</taxon>
        <taxon>BOP clade</taxon>
        <taxon>Oryzoideae</taxon>
        <taxon>Oryzeae</taxon>
        <taxon>Oryzinae</taxon>
        <taxon>Oryza</taxon>
        <taxon>Oryza sativa</taxon>
    </lineage>
</organism>
<accession>A2ZJX4</accession>
<dbReference type="AlphaFoldDB" id="A2ZJX4"/>
<keyword evidence="2" id="KW-1185">Reference proteome</keyword>
<proteinExistence type="predicted"/>
<sequence>MGGGGKGEFFDLDERRGGGDLMVDHDIVREVRRGDTPRRRNRTVEANGGIKKPVRRRSYEWVEGGPVEDWWKIAGHGQQLDLNPVVKNLSY</sequence>
<gene>
    <name evidence="1" type="ORF">OsI_38121</name>
</gene>
<dbReference type="EMBL" id="CM000137">
    <property type="protein sequence ID" value="EAY82908.1"/>
    <property type="molecule type" value="Genomic_DNA"/>
</dbReference>
<evidence type="ECO:0000313" key="1">
    <source>
        <dbReference type="EMBL" id="EAY82908.1"/>
    </source>
</evidence>
<dbReference type="Gramene" id="BGIOSGA037298-TA">
    <property type="protein sequence ID" value="BGIOSGA037298-PA"/>
    <property type="gene ID" value="BGIOSGA037298"/>
</dbReference>
<name>A2ZJX4_ORYSI</name>
<reference evidence="1 2" key="1">
    <citation type="journal article" date="2005" name="PLoS Biol.">
        <title>The genomes of Oryza sativa: a history of duplications.</title>
        <authorList>
            <person name="Yu J."/>
            <person name="Wang J."/>
            <person name="Lin W."/>
            <person name="Li S."/>
            <person name="Li H."/>
            <person name="Zhou J."/>
            <person name="Ni P."/>
            <person name="Dong W."/>
            <person name="Hu S."/>
            <person name="Zeng C."/>
            <person name="Zhang J."/>
            <person name="Zhang Y."/>
            <person name="Li R."/>
            <person name="Xu Z."/>
            <person name="Li S."/>
            <person name="Li X."/>
            <person name="Zheng H."/>
            <person name="Cong L."/>
            <person name="Lin L."/>
            <person name="Yin J."/>
            <person name="Geng J."/>
            <person name="Li G."/>
            <person name="Shi J."/>
            <person name="Liu J."/>
            <person name="Lv H."/>
            <person name="Li J."/>
            <person name="Wang J."/>
            <person name="Deng Y."/>
            <person name="Ran L."/>
            <person name="Shi X."/>
            <person name="Wang X."/>
            <person name="Wu Q."/>
            <person name="Li C."/>
            <person name="Ren X."/>
            <person name="Wang J."/>
            <person name="Wang X."/>
            <person name="Li D."/>
            <person name="Liu D."/>
            <person name="Zhang X."/>
            <person name="Ji Z."/>
            <person name="Zhao W."/>
            <person name="Sun Y."/>
            <person name="Zhang Z."/>
            <person name="Bao J."/>
            <person name="Han Y."/>
            <person name="Dong L."/>
            <person name="Ji J."/>
            <person name="Chen P."/>
            <person name="Wu S."/>
            <person name="Liu J."/>
            <person name="Xiao Y."/>
            <person name="Bu D."/>
            <person name="Tan J."/>
            <person name="Yang L."/>
            <person name="Ye C."/>
            <person name="Zhang J."/>
            <person name="Xu J."/>
            <person name="Zhou Y."/>
            <person name="Yu Y."/>
            <person name="Zhang B."/>
            <person name="Zhuang S."/>
            <person name="Wei H."/>
            <person name="Liu B."/>
            <person name="Lei M."/>
            <person name="Yu H."/>
            <person name="Li Y."/>
            <person name="Xu H."/>
            <person name="Wei S."/>
            <person name="He X."/>
            <person name="Fang L."/>
            <person name="Zhang Z."/>
            <person name="Zhang Y."/>
            <person name="Huang X."/>
            <person name="Su Z."/>
            <person name="Tong W."/>
            <person name="Li J."/>
            <person name="Tong Z."/>
            <person name="Li S."/>
            <person name="Ye J."/>
            <person name="Wang L."/>
            <person name="Fang L."/>
            <person name="Lei T."/>
            <person name="Chen C."/>
            <person name="Chen H."/>
            <person name="Xu Z."/>
            <person name="Li H."/>
            <person name="Huang H."/>
            <person name="Zhang F."/>
            <person name="Xu H."/>
            <person name="Li N."/>
            <person name="Zhao C."/>
            <person name="Li S."/>
            <person name="Dong L."/>
            <person name="Huang Y."/>
            <person name="Li L."/>
            <person name="Xi Y."/>
            <person name="Qi Q."/>
            <person name="Li W."/>
            <person name="Zhang B."/>
            <person name="Hu W."/>
            <person name="Zhang Y."/>
            <person name="Tian X."/>
            <person name="Jiao Y."/>
            <person name="Liang X."/>
            <person name="Jin J."/>
            <person name="Gao L."/>
            <person name="Zheng W."/>
            <person name="Hao B."/>
            <person name="Liu S."/>
            <person name="Wang W."/>
            <person name="Yuan L."/>
            <person name="Cao M."/>
            <person name="McDermott J."/>
            <person name="Samudrala R."/>
            <person name="Wang J."/>
            <person name="Wong G.K."/>
            <person name="Yang H."/>
        </authorList>
    </citation>
    <scope>NUCLEOTIDE SEQUENCE [LARGE SCALE GENOMIC DNA]</scope>
    <source>
        <strain evidence="2">cv. 93-11</strain>
    </source>
</reference>
<dbReference type="HOGENOM" id="CLU_2430924_0_0_1"/>